<protein>
    <submittedName>
        <fullName evidence="1">Uncharacterized protein</fullName>
    </submittedName>
</protein>
<keyword evidence="2" id="KW-1185">Reference proteome</keyword>
<reference evidence="2" key="1">
    <citation type="submission" date="2017-02" db="EMBL/GenBank/DDBJ databases">
        <authorList>
            <person name="Tafer H."/>
            <person name="Lopandic K."/>
        </authorList>
    </citation>
    <scope>NUCLEOTIDE SEQUENCE [LARGE SCALE GENOMIC DNA]</scope>
    <source>
        <strain evidence="2">CBS 366.77</strain>
    </source>
</reference>
<name>A0A3A2Z0G8_9EURO</name>
<dbReference type="Proteomes" id="UP000266188">
    <property type="component" value="Unassembled WGS sequence"/>
</dbReference>
<accession>A0A3A2Z0G8</accession>
<comment type="caution">
    <text evidence="1">The sequence shown here is derived from an EMBL/GenBank/DDBJ whole genome shotgun (WGS) entry which is preliminary data.</text>
</comment>
<gene>
    <name evidence="1" type="ORF">PHISCL_11277</name>
</gene>
<sequence length="72" mass="8157">MELLPGEEEVLMMIDLRCLGVLHPDPVRLGRAMVPVIPVELGVEQQADTQDIPVQRSDLRLHAECWEIVDQL</sequence>
<evidence type="ECO:0000313" key="1">
    <source>
        <dbReference type="EMBL" id="RJE16386.1"/>
    </source>
</evidence>
<proteinExistence type="predicted"/>
<dbReference type="EMBL" id="MVGC01005921">
    <property type="protein sequence ID" value="RJE16386.1"/>
    <property type="molecule type" value="Genomic_DNA"/>
</dbReference>
<organism evidence="1 2">
    <name type="scientific">Aspergillus sclerotialis</name>
    <dbReference type="NCBI Taxonomy" id="2070753"/>
    <lineage>
        <taxon>Eukaryota</taxon>
        <taxon>Fungi</taxon>
        <taxon>Dikarya</taxon>
        <taxon>Ascomycota</taxon>
        <taxon>Pezizomycotina</taxon>
        <taxon>Eurotiomycetes</taxon>
        <taxon>Eurotiomycetidae</taxon>
        <taxon>Eurotiales</taxon>
        <taxon>Aspergillaceae</taxon>
        <taxon>Aspergillus</taxon>
        <taxon>Aspergillus subgen. Polypaecilum</taxon>
    </lineage>
</organism>
<evidence type="ECO:0000313" key="2">
    <source>
        <dbReference type="Proteomes" id="UP000266188"/>
    </source>
</evidence>
<dbReference type="AlphaFoldDB" id="A0A3A2Z0G8"/>